<reference evidence="2 4" key="3">
    <citation type="submission" date="2023-03" db="EMBL/GenBank/DDBJ databases">
        <title>Speciation in Pyrococcus: adaptation to high temperature as a mechanism.</title>
        <authorList>
            <person name="Gu J."/>
        </authorList>
    </citation>
    <scope>NUCLEOTIDE SEQUENCE [LARGE SCALE GENOMIC DNA]</scope>
    <source>
        <strain evidence="2 4">LMOA34</strain>
    </source>
</reference>
<dbReference type="EMBL" id="CP010835">
    <property type="protein sequence ID" value="AMM54907.1"/>
    <property type="molecule type" value="Genomic_DNA"/>
</dbReference>
<evidence type="ECO:0000313" key="3">
    <source>
        <dbReference type="Proteomes" id="UP000070587"/>
    </source>
</evidence>
<evidence type="ECO:0000313" key="4">
    <source>
        <dbReference type="Proteomes" id="UP001571980"/>
    </source>
</evidence>
<protein>
    <submittedName>
        <fullName evidence="1">Uncharacterized protein</fullName>
    </submittedName>
</protein>
<evidence type="ECO:0000313" key="2">
    <source>
        <dbReference type="EMBL" id="MFA4803173.1"/>
    </source>
</evidence>
<dbReference type="PATRIC" id="fig|1609559.3.peg.2216"/>
<dbReference type="EMBL" id="JARRIG010000001">
    <property type="protein sequence ID" value="MFA4803173.1"/>
    <property type="molecule type" value="Genomic_DNA"/>
</dbReference>
<gene>
    <name evidence="2" type="ORF">P8X34_00140</name>
    <name evidence="1" type="ORF">TQ32_10745</name>
</gene>
<evidence type="ECO:0000313" key="1">
    <source>
        <dbReference type="EMBL" id="AMM54907.1"/>
    </source>
</evidence>
<organism evidence="1 3">
    <name type="scientific">Pyrococcus kukulkanii</name>
    <dbReference type="NCBI Taxonomy" id="1609559"/>
    <lineage>
        <taxon>Archaea</taxon>
        <taxon>Methanobacteriati</taxon>
        <taxon>Methanobacteriota</taxon>
        <taxon>Thermococci</taxon>
        <taxon>Thermococcales</taxon>
        <taxon>Thermococcaceae</taxon>
        <taxon>Pyrococcus</taxon>
    </lineage>
</organism>
<sequence length="80" mass="8891">MEPKPMIFEGDPEVIGGAEEDVDTGEETVEQFFAHSKGNTIYVSFATTDMKVTIGISHDKATLEELVKAVKELLSEFKRK</sequence>
<dbReference type="GeneID" id="28492325"/>
<proteinExistence type="predicted"/>
<keyword evidence="4" id="KW-1185">Reference proteome</keyword>
<dbReference type="Proteomes" id="UP001571980">
    <property type="component" value="Unassembled WGS sequence"/>
</dbReference>
<reference evidence="1 3" key="2">
    <citation type="journal article" date="2016" name="Int. J. Syst. Evol. Microbiol.">
        <title>Pyrococcus kukulkanii sp. nov., a hyperthermophilic, piezophilic archaeon isolated from a deep-sea hydrothermal vent.</title>
        <authorList>
            <person name="Callac N."/>
            <person name="Oger P."/>
            <person name="Lesongeur F."/>
            <person name="Rattray J.E."/>
            <person name="Vannier P."/>
            <person name="Michoud G."/>
            <person name="Beauverger M."/>
            <person name="Gayet N."/>
            <person name="Rouxel O."/>
            <person name="Jebbar M."/>
            <person name="Godfroy A."/>
        </authorList>
    </citation>
    <scope>NUCLEOTIDE SEQUENCE [LARGE SCALE GENOMIC DNA]</scope>
    <source>
        <strain evidence="1 3">NCB100</strain>
    </source>
</reference>
<dbReference type="STRING" id="1609559.TQ32_10745"/>
<dbReference type="Proteomes" id="UP000070587">
    <property type="component" value="Chromosome"/>
</dbReference>
<reference evidence="3" key="1">
    <citation type="submission" date="2015-02" db="EMBL/GenBank/DDBJ databases">
        <title>Pyrococcus kukulkanii sp. nov., a novel hyperthermophilic archaeon isolated from a deep-sea hydrothermal vent at the Guaymas Basin.</title>
        <authorList>
            <person name="Oger P.M."/>
            <person name="Callac N."/>
            <person name="Jebbar M."/>
            <person name="Godfroy A."/>
        </authorList>
    </citation>
    <scope>NUCLEOTIDE SEQUENCE [LARGE SCALE GENOMIC DNA]</scope>
    <source>
        <strain evidence="3">NCB100</strain>
    </source>
</reference>
<dbReference type="RefSeq" id="WP_068324551.1">
    <property type="nucleotide sequence ID" value="NZ_CP010835.1"/>
</dbReference>
<accession>A0A127BCB9</accession>
<dbReference type="AlphaFoldDB" id="A0A127BCB9"/>
<name>A0A127BCB9_9EURY</name>
<dbReference type="OrthoDB" id="92084at2157"/>
<dbReference type="KEGG" id="pyc:TQ32_10745"/>